<dbReference type="AlphaFoldDB" id="A0A1H7H083"/>
<accession>A0A1H7H083</accession>
<feature type="domain" description="Peptide methionine sulphoxide reductase MsrA" evidence="6">
    <location>
        <begin position="58"/>
        <end position="211"/>
    </location>
</feature>
<comment type="similarity">
    <text evidence="4">Belongs to the MsrA Met sulfoxide reductase family.</text>
</comment>
<sequence length="235" mass="26330">MTVKKDNRPGVAIVRCLALLLLLSPIVACGWQQKNNGHSNGSTDTTIMKTATANKTATATFAAGCFWCVEEQFKQLNGVESVTSGYTGGTVPNPSYKEVCTGTTGHAEACNIVYDPSKISYEQLLEAFFVAHDPTQLNRQGNDEGTQYRSAIFYHNAEQKELATYYIKRLNKEKAYNATIVTQVVPYGTFYKAEDYHQDYYANNMNAPYCQMVIKPKLDKFRKVFQEKLKHGKGM</sequence>
<keyword evidence="8" id="KW-1185">Reference proteome</keyword>
<keyword evidence="1 4" id="KW-0560">Oxidoreductase</keyword>
<evidence type="ECO:0000313" key="8">
    <source>
        <dbReference type="Proteomes" id="UP000199421"/>
    </source>
</evidence>
<dbReference type="Pfam" id="PF01625">
    <property type="entry name" value="PMSR"/>
    <property type="match status" value="1"/>
</dbReference>
<evidence type="ECO:0000256" key="4">
    <source>
        <dbReference type="HAMAP-Rule" id="MF_01401"/>
    </source>
</evidence>
<dbReference type="STRING" id="407022.SAMN05661044_00243"/>
<feature type="chain" id="PRO_5011622574" description="Peptide methionine sulfoxide reductase MsrA" evidence="5">
    <location>
        <begin position="29"/>
        <end position="235"/>
    </location>
</feature>
<dbReference type="Gene3D" id="3.30.1060.10">
    <property type="entry name" value="Peptide methionine sulphoxide reductase MsrA"/>
    <property type="match status" value="1"/>
</dbReference>
<dbReference type="InterPro" id="IPR036509">
    <property type="entry name" value="Met_Sox_Rdtase_MsrA_sf"/>
</dbReference>
<dbReference type="OrthoDB" id="4174719at2"/>
<protein>
    <recommendedName>
        <fullName evidence="4">Peptide methionine sulfoxide reductase MsrA</fullName>
        <shortName evidence="4">Protein-methionine-S-oxide reductase</shortName>
        <ecNumber evidence="4">1.8.4.11</ecNumber>
    </recommendedName>
    <alternativeName>
        <fullName evidence="4">Peptide-methionine (S)-S-oxide reductase</fullName>
        <shortName evidence="4">Peptide Met(O) reductase</shortName>
    </alternativeName>
</protein>
<keyword evidence="5" id="KW-0732">Signal</keyword>
<organism evidence="7 8">
    <name type="scientific">Olivibacter domesticus</name>
    <name type="common">Pseudosphingobacterium domesticum</name>
    <dbReference type="NCBI Taxonomy" id="407022"/>
    <lineage>
        <taxon>Bacteria</taxon>
        <taxon>Pseudomonadati</taxon>
        <taxon>Bacteroidota</taxon>
        <taxon>Sphingobacteriia</taxon>
        <taxon>Sphingobacteriales</taxon>
        <taxon>Sphingobacteriaceae</taxon>
        <taxon>Olivibacter</taxon>
    </lineage>
</organism>
<reference evidence="8" key="1">
    <citation type="submission" date="2016-10" db="EMBL/GenBank/DDBJ databases">
        <authorList>
            <person name="Varghese N."/>
            <person name="Submissions S."/>
        </authorList>
    </citation>
    <scope>NUCLEOTIDE SEQUENCE [LARGE SCALE GENOMIC DNA]</scope>
    <source>
        <strain evidence="8">DSM 18733</strain>
    </source>
</reference>
<dbReference type="NCBIfam" id="TIGR00401">
    <property type="entry name" value="msrA"/>
    <property type="match status" value="1"/>
</dbReference>
<evidence type="ECO:0000256" key="2">
    <source>
        <dbReference type="ARBA" id="ARBA00047806"/>
    </source>
</evidence>
<dbReference type="RefSeq" id="WP_093317055.1">
    <property type="nucleotide sequence ID" value="NZ_FOAF01000001.1"/>
</dbReference>
<evidence type="ECO:0000256" key="5">
    <source>
        <dbReference type="SAM" id="SignalP"/>
    </source>
</evidence>
<feature type="signal peptide" evidence="5">
    <location>
        <begin position="1"/>
        <end position="28"/>
    </location>
</feature>
<evidence type="ECO:0000259" key="6">
    <source>
        <dbReference type="Pfam" id="PF01625"/>
    </source>
</evidence>
<dbReference type="GO" id="GO:0008113">
    <property type="term" value="F:peptide-methionine (S)-S-oxide reductase activity"/>
    <property type="evidence" value="ECO:0007669"/>
    <property type="project" value="UniProtKB-UniRule"/>
</dbReference>
<dbReference type="PANTHER" id="PTHR43774:SF1">
    <property type="entry name" value="PEPTIDE METHIONINE SULFOXIDE REDUCTASE MSRA 2"/>
    <property type="match status" value="1"/>
</dbReference>
<evidence type="ECO:0000313" key="7">
    <source>
        <dbReference type="EMBL" id="SEK43704.1"/>
    </source>
</evidence>
<feature type="active site" evidence="4">
    <location>
        <position position="65"/>
    </location>
</feature>
<dbReference type="Proteomes" id="UP000199421">
    <property type="component" value="Unassembled WGS sequence"/>
</dbReference>
<name>A0A1H7H083_OLID1</name>
<dbReference type="PANTHER" id="PTHR43774">
    <property type="entry name" value="PEPTIDE METHIONINE SULFOXIDE REDUCTASE"/>
    <property type="match status" value="1"/>
</dbReference>
<comment type="catalytic activity">
    <reaction evidence="3 4">
        <text>[thioredoxin]-disulfide + L-methionine + H2O = L-methionine (S)-S-oxide + [thioredoxin]-dithiol</text>
        <dbReference type="Rhea" id="RHEA:19993"/>
        <dbReference type="Rhea" id="RHEA-COMP:10698"/>
        <dbReference type="Rhea" id="RHEA-COMP:10700"/>
        <dbReference type="ChEBI" id="CHEBI:15377"/>
        <dbReference type="ChEBI" id="CHEBI:29950"/>
        <dbReference type="ChEBI" id="CHEBI:50058"/>
        <dbReference type="ChEBI" id="CHEBI:57844"/>
        <dbReference type="ChEBI" id="CHEBI:58772"/>
        <dbReference type="EC" id="1.8.4.11"/>
    </reaction>
</comment>
<dbReference type="EMBL" id="FOAF01000001">
    <property type="protein sequence ID" value="SEK43704.1"/>
    <property type="molecule type" value="Genomic_DNA"/>
</dbReference>
<evidence type="ECO:0000256" key="3">
    <source>
        <dbReference type="ARBA" id="ARBA00048782"/>
    </source>
</evidence>
<dbReference type="SUPFAM" id="SSF55068">
    <property type="entry name" value="Peptide methionine sulfoxide reductase"/>
    <property type="match status" value="1"/>
</dbReference>
<proteinExistence type="inferred from homology"/>
<comment type="function">
    <text evidence="4">Has an important function as a repair enzyme for proteins that have been inactivated by oxidation. Catalyzes the reversible oxidation-reduction of methionine sulfoxide in proteins to methionine.</text>
</comment>
<gene>
    <name evidence="4" type="primary">msrA</name>
    <name evidence="7" type="ORF">SAMN05661044_00243</name>
</gene>
<evidence type="ECO:0000256" key="1">
    <source>
        <dbReference type="ARBA" id="ARBA00023002"/>
    </source>
</evidence>
<dbReference type="GO" id="GO:0033744">
    <property type="term" value="F:L-methionine:thioredoxin-disulfide S-oxidoreductase activity"/>
    <property type="evidence" value="ECO:0007669"/>
    <property type="project" value="RHEA"/>
</dbReference>
<dbReference type="HAMAP" id="MF_01401">
    <property type="entry name" value="MsrA"/>
    <property type="match status" value="1"/>
</dbReference>
<dbReference type="InterPro" id="IPR002569">
    <property type="entry name" value="Met_Sox_Rdtase_MsrA_dom"/>
</dbReference>
<comment type="catalytic activity">
    <reaction evidence="2 4">
        <text>L-methionyl-[protein] + [thioredoxin]-disulfide + H2O = L-methionyl-(S)-S-oxide-[protein] + [thioredoxin]-dithiol</text>
        <dbReference type="Rhea" id="RHEA:14217"/>
        <dbReference type="Rhea" id="RHEA-COMP:10698"/>
        <dbReference type="Rhea" id="RHEA-COMP:10700"/>
        <dbReference type="Rhea" id="RHEA-COMP:12313"/>
        <dbReference type="Rhea" id="RHEA-COMP:12315"/>
        <dbReference type="ChEBI" id="CHEBI:15377"/>
        <dbReference type="ChEBI" id="CHEBI:16044"/>
        <dbReference type="ChEBI" id="CHEBI:29950"/>
        <dbReference type="ChEBI" id="CHEBI:44120"/>
        <dbReference type="ChEBI" id="CHEBI:50058"/>
        <dbReference type="EC" id="1.8.4.11"/>
    </reaction>
</comment>
<dbReference type="EC" id="1.8.4.11" evidence="4"/>